<gene>
    <name evidence="1" type="ORF">M404DRAFT_902801</name>
</gene>
<evidence type="ECO:0000313" key="1">
    <source>
        <dbReference type="EMBL" id="KIO10324.1"/>
    </source>
</evidence>
<dbReference type="Proteomes" id="UP000054217">
    <property type="component" value="Unassembled WGS sequence"/>
</dbReference>
<proteinExistence type="predicted"/>
<accession>A0A0C3PPF2</accession>
<evidence type="ECO:0000313" key="2">
    <source>
        <dbReference type="Proteomes" id="UP000054217"/>
    </source>
</evidence>
<dbReference type="HOGENOM" id="CLU_2292855_0_0_1"/>
<name>A0A0C3PPF2_PISTI</name>
<keyword evidence="2" id="KW-1185">Reference proteome</keyword>
<dbReference type="AlphaFoldDB" id="A0A0C3PPF2"/>
<protein>
    <submittedName>
        <fullName evidence="1">Uncharacterized protein</fullName>
    </submittedName>
</protein>
<dbReference type="InParanoid" id="A0A0C3PPF2"/>
<reference evidence="1 2" key="1">
    <citation type="submission" date="2014-04" db="EMBL/GenBank/DDBJ databases">
        <authorList>
            <consortium name="DOE Joint Genome Institute"/>
            <person name="Kuo A."/>
            <person name="Kohler A."/>
            <person name="Costa M.D."/>
            <person name="Nagy L.G."/>
            <person name="Floudas D."/>
            <person name="Copeland A."/>
            <person name="Barry K.W."/>
            <person name="Cichocki N."/>
            <person name="Veneault-Fourrey C."/>
            <person name="LaButti K."/>
            <person name="Lindquist E.A."/>
            <person name="Lipzen A."/>
            <person name="Lundell T."/>
            <person name="Morin E."/>
            <person name="Murat C."/>
            <person name="Sun H."/>
            <person name="Tunlid A."/>
            <person name="Henrissat B."/>
            <person name="Grigoriev I.V."/>
            <person name="Hibbett D.S."/>
            <person name="Martin F."/>
            <person name="Nordberg H.P."/>
            <person name="Cantor M.N."/>
            <person name="Hua S.X."/>
        </authorList>
    </citation>
    <scope>NUCLEOTIDE SEQUENCE [LARGE SCALE GENOMIC DNA]</scope>
    <source>
        <strain evidence="1 2">Marx 270</strain>
    </source>
</reference>
<organism evidence="1 2">
    <name type="scientific">Pisolithus tinctorius Marx 270</name>
    <dbReference type="NCBI Taxonomy" id="870435"/>
    <lineage>
        <taxon>Eukaryota</taxon>
        <taxon>Fungi</taxon>
        <taxon>Dikarya</taxon>
        <taxon>Basidiomycota</taxon>
        <taxon>Agaricomycotina</taxon>
        <taxon>Agaricomycetes</taxon>
        <taxon>Agaricomycetidae</taxon>
        <taxon>Boletales</taxon>
        <taxon>Sclerodermatineae</taxon>
        <taxon>Pisolithaceae</taxon>
        <taxon>Pisolithus</taxon>
    </lineage>
</organism>
<reference evidence="2" key="2">
    <citation type="submission" date="2015-01" db="EMBL/GenBank/DDBJ databases">
        <title>Evolutionary Origins and Diversification of the Mycorrhizal Mutualists.</title>
        <authorList>
            <consortium name="DOE Joint Genome Institute"/>
            <consortium name="Mycorrhizal Genomics Consortium"/>
            <person name="Kohler A."/>
            <person name="Kuo A."/>
            <person name="Nagy L.G."/>
            <person name="Floudas D."/>
            <person name="Copeland A."/>
            <person name="Barry K.W."/>
            <person name="Cichocki N."/>
            <person name="Veneault-Fourrey C."/>
            <person name="LaButti K."/>
            <person name="Lindquist E.A."/>
            <person name="Lipzen A."/>
            <person name="Lundell T."/>
            <person name="Morin E."/>
            <person name="Murat C."/>
            <person name="Riley R."/>
            <person name="Ohm R."/>
            <person name="Sun H."/>
            <person name="Tunlid A."/>
            <person name="Henrissat B."/>
            <person name="Grigoriev I.V."/>
            <person name="Hibbett D.S."/>
            <person name="Martin F."/>
        </authorList>
    </citation>
    <scope>NUCLEOTIDE SEQUENCE [LARGE SCALE GENOMIC DNA]</scope>
    <source>
        <strain evidence="2">Marx 270</strain>
    </source>
</reference>
<dbReference type="EMBL" id="KN831952">
    <property type="protein sequence ID" value="KIO10324.1"/>
    <property type="molecule type" value="Genomic_DNA"/>
</dbReference>
<sequence>MYVVIGGAYAYTSVESVDKDSRTGWPFYGFAANPCLSRRYSTFTSVNVLVNLCREVNKSSRYLCLLLHEVRVAGGRGLGMSDACTLLSSSFVRWYTSETGQ</sequence>